<feature type="transmembrane region" description="Helical" evidence="5">
    <location>
        <begin position="285"/>
        <end position="308"/>
    </location>
</feature>
<evidence type="ECO:0000256" key="1">
    <source>
        <dbReference type="ARBA" id="ARBA00004141"/>
    </source>
</evidence>
<proteinExistence type="predicted"/>
<accession>A0A7R9Q2M9</accession>
<dbReference type="GO" id="GO:0016020">
    <property type="term" value="C:membrane"/>
    <property type="evidence" value="ECO:0007669"/>
    <property type="project" value="UniProtKB-SubCell"/>
</dbReference>
<feature type="transmembrane region" description="Helical" evidence="5">
    <location>
        <begin position="543"/>
        <end position="566"/>
    </location>
</feature>
<feature type="transmembrane region" description="Helical" evidence="5">
    <location>
        <begin position="462"/>
        <end position="480"/>
    </location>
</feature>
<evidence type="ECO:0000256" key="3">
    <source>
        <dbReference type="ARBA" id="ARBA00022989"/>
    </source>
</evidence>
<dbReference type="EMBL" id="CAJPIZ010007744">
    <property type="protein sequence ID" value="CAG2110552.1"/>
    <property type="molecule type" value="Genomic_DNA"/>
</dbReference>
<keyword evidence="4 5" id="KW-0472">Membrane</keyword>
<feature type="transmembrane region" description="Helical" evidence="5">
    <location>
        <begin position="520"/>
        <end position="537"/>
    </location>
</feature>
<dbReference type="PANTHER" id="PTHR24064">
    <property type="entry name" value="SOLUTE CARRIER FAMILY 22 MEMBER"/>
    <property type="match status" value="1"/>
</dbReference>
<dbReference type="OrthoDB" id="6412567at2759"/>
<dbReference type="Pfam" id="PF00083">
    <property type="entry name" value="Sugar_tr"/>
    <property type="match status" value="2"/>
</dbReference>
<dbReference type="EMBL" id="OC862319">
    <property type="protein sequence ID" value="CAD7630122.1"/>
    <property type="molecule type" value="Genomic_DNA"/>
</dbReference>
<feature type="transmembrane region" description="Helical" evidence="5">
    <location>
        <begin position="606"/>
        <end position="627"/>
    </location>
</feature>
<dbReference type="InterPro" id="IPR036259">
    <property type="entry name" value="MFS_trans_sf"/>
</dbReference>
<evidence type="ECO:0000259" key="6">
    <source>
        <dbReference type="PROSITE" id="PS50850"/>
    </source>
</evidence>
<dbReference type="SUPFAM" id="SSF103473">
    <property type="entry name" value="MFS general substrate transporter"/>
    <property type="match status" value="2"/>
</dbReference>
<feature type="transmembrane region" description="Helical" evidence="5">
    <location>
        <begin position="492"/>
        <end position="513"/>
    </location>
</feature>
<feature type="transmembrane region" description="Helical" evidence="5">
    <location>
        <begin position="371"/>
        <end position="389"/>
    </location>
</feature>
<feature type="transmembrane region" description="Helical" evidence="5">
    <location>
        <begin position="202"/>
        <end position="219"/>
    </location>
</feature>
<keyword evidence="8" id="KW-1185">Reference proteome</keyword>
<reference evidence="7" key="1">
    <citation type="submission" date="2020-11" db="EMBL/GenBank/DDBJ databases">
        <authorList>
            <person name="Tran Van P."/>
        </authorList>
    </citation>
    <scope>NUCLEOTIDE SEQUENCE</scope>
</reference>
<dbReference type="GO" id="GO:0022857">
    <property type="term" value="F:transmembrane transporter activity"/>
    <property type="evidence" value="ECO:0007669"/>
    <property type="project" value="InterPro"/>
</dbReference>
<evidence type="ECO:0000313" key="8">
    <source>
        <dbReference type="Proteomes" id="UP000759131"/>
    </source>
</evidence>
<comment type="subcellular location">
    <subcellularLocation>
        <location evidence="1">Membrane</location>
        <topology evidence="1">Multi-pass membrane protein</topology>
    </subcellularLocation>
</comment>
<dbReference type="Proteomes" id="UP000759131">
    <property type="component" value="Unassembled WGS sequence"/>
</dbReference>
<keyword evidence="3 5" id="KW-1133">Transmembrane helix</keyword>
<dbReference type="AlphaFoldDB" id="A0A7R9Q2M9"/>
<dbReference type="InterPro" id="IPR005828">
    <property type="entry name" value="MFS_sugar_transport-like"/>
</dbReference>
<feature type="transmembrane region" description="Helical" evidence="5">
    <location>
        <begin position="52"/>
        <end position="70"/>
    </location>
</feature>
<feature type="transmembrane region" description="Helical" evidence="5">
    <location>
        <begin position="172"/>
        <end position="190"/>
    </location>
</feature>
<organism evidence="7">
    <name type="scientific">Medioppia subpectinata</name>
    <dbReference type="NCBI Taxonomy" id="1979941"/>
    <lineage>
        <taxon>Eukaryota</taxon>
        <taxon>Metazoa</taxon>
        <taxon>Ecdysozoa</taxon>
        <taxon>Arthropoda</taxon>
        <taxon>Chelicerata</taxon>
        <taxon>Arachnida</taxon>
        <taxon>Acari</taxon>
        <taxon>Acariformes</taxon>
        <taxon>Sarcoptiformes</taxon>
        <taxon>Oribatida</taxon>
        <taxon>Brachypylina</taxon>
        <taxon>Oppioidea</taxon>
        <taxon>Oppiidae</taxon>
        <taxon>Medioppia</taxon>
    </lineage>
</organism>
<gene>
    <name evidence="7" type="ORF">OSB1V03_LOCUS10535</name>
</gene>
<name>A0A7R9Q2M9_9ACAR</name>
<dbReference type="Gene3D" id="1.20.1250.20">
    <property type="entry name" value="MFS general substrate transporter like domains"/>
    <property type="match status" value="2"/>
</dbReference>
<protein>
    <recommendedName>
        <fullName evidence="6">Major facilitator superfamily (MFS) profile domain-containing protein</fullName>
    </recommendedName>
</protein>
<evidence type="ECO:0000256" key="4">
    <source>
        <dbReference type="ARBA" id="ARBA00023136"/>
    </source>
</evidence>
<feature type="transmembrane region" description="Helical" evidence="5">
    <location>
        <begin position="25"/>
        <end position="46"/>
    </location>
</feature>
<feature type="transmembrane region" description="Helical" evidence="5">
    <location>
        <begin position="344"/>
        <end position="365"/>
    </location>
</feature>
<dbReference type="PROSITE" id="PS50850">
    <property type="entry name" value="MFS"/>
    <property type="match status" value="1"/>
</dbReference>
<feature type="domain" description="Major facilitator superfamily (MFS) profile" evidence="6">
    <location>
        <begin position="1"/>
        <end position="313"/>
    </location>
</feature>
<feature type="transmembrane region" description="Helical" evidence="5">
    <location>
        <begin position="146"/>
        <end position="166"/>
    </location>
</feature>
<evidence type="ECO:0000256" key="5">
    <source>
        <dbReference type="SAM" id="Phobius"/>
    </source>
</evidence>
<keyword evidence="2 5" id="KW-0812">Transmembrane</keyword>
<evidence type="ECO:0000313" key="7">
    <source>
        <dbReference type="EMBL" id="CAD7630122.1"/>
    </source>
</evidence>
<sequence>MPEVKHIADIVGEWVMFLQTIRGDVVMLGSIGWVLGYATIPGLAYWLQDYRYMSYASLIAIGLMAFWYYFMFESPRWLITNGHIDKAEVVLRRALQMNGKPDDKLKTQLTQLSAYLQESQLNEKSKRNHTVIDLVKTPKLRKISLIMWYCYPIHALVYYGLSYNISDFGGNFYVTFLLSGLVGLPSHLIPVPLLRYVGRKKLFAGFMLLTGLSCFAVIPSDREWLTVMFALIGKFGDNTSWNVMSIIAPELYPTVLRQTGMGVSSVIGRLGAISGPFMKDLASNYGLSLVMSLYGILMCLGSLLALFLPETKDREIPDTIAEAENKAFHTKQNLMSRQIIRADIALLAGIGWVLGYAAVPGLALWLQDYKYMLIPSMFGLGLMMIWYYFMFESPRWQITNGHIDRAEHTLRKALKINGKSDENFKTQLNELSSYLDQMQSEEKSKRNYTILDLVKTPGLRKMTLIMWYSWIVTALLYYGISFNMSDFGGSFYLTFLLSGIVELPSQLIPLLMLRYIGRQKLFSLFMLITGVSCFAIIPAEREWIKVTLALIGKFAITSCWNVMAIFGPELYPTVLRQRGVGASTVFARIGSIAAPFMKNLAARNGLAFVMTLYGTLTVGSVVLVQFLPETKGREIPDTIEEAERATHLEKPKDNNNIKLNKF</sequence>
<dbReference type="InterPro" id="IPR020846">
    <property type="entry name" value="MFS_dom"/>
</dbReference>
<evidence type="ECO:0000256" key="2">
    <source>
        <dbReference type="ARBA" id="ARBA00022692"/>
    </source>
</evidence>